<dbReference type="EMBL" id="JAAXPG010000008">
    <property type="protein sequence ID" value="NKY98132.1"/>
    <property type="molecule type" value="Genomic_DNA"/>
</dbReference>
<protein>
    <recommendedName>
        <fullName evidence="4">DUF3558 domain-containing protein</fullName>
    </recommendedName>
</protein>
<evidence type="ECO:0000256" key="1">
    <source>
        <dbReference type="SAM" id="Phobius"/>
    </source>
</evidence>
<name>A0A7X6MC70_9ACTN</name>
<feature type="transmembrane region" description="Helical" evidence="1">
    <location>
        <begin position="7"/>
        <end position="28"/>
    </location>
</feature>
<comment type="caution">
    <text evidence="2">The sequence shown here is derived from an EMBL/GenBank/DDBJ whole genome shotgun (WGS) entry which is preliminary data.</text>
</comment>
<evidence type="ECO:0000313" key="2">
    <source>
        <dbReference type="EMBL" id="NKY98132.1"/>
    </source>
</evidence>
<gene>
    <name evidence="2" type="ORF">HGB44_10770</name>
</gene>
<dbReference type="RefSeq" id="WP_061078904.1">
    <property type="nucleotide sequence ID" value="NZ_JAAXPG010000008.1"/>
</dbReference>
<evidence type="ECO:0008006" key="4">
    <source>
        <dbReference type="Google" id="ProtNLM"/>
    </source>
</evidence>
<accession>A0A7X6MC70</accession>
<keyword evidence="1" id="KW-0472">Membrane</keyword>
<proteinExistence type="predicted"/>
<dbReference type="AlphaFoldDB" id="A0A7X6MC70"/>
<keyword evidence="1" id="KW-0812">Transmembrane</keyword>
<organism evidence="2 3">
    <name type="scientific">Nocardiopsis alborubida</name>
    <dbReference type="NCBI Taxonomy" id="146802"/>
    <lineage>
        <taxon>Bacteria</taxon>
        <taxon>Bacillati</taxon>
        <taxon>Actinomycetota</taxon>
        <taxon>Actinomycetes</taxon>
        <taxon>Streptosporangiales</taxon>
        <taxon>Nocardiopsidaceae</taxon>
        <taxon>Nocardiopsis</taxon>
    </lineage>
</organism>
<keyword evidence="3" id="KW-1185">Reference proteome</keyword>
<reference evidence="2 3" key="1">
    <citation type="submission" date="2020-04" db="EMBL/GenBank/DDBJ databases">
        <title>MicrobeNet Type strains.</title>
        <authorList>
            <person name="Nicholson A.C."/>
        </authorList>
    </citation>
    <scope>NUCLEOTIDE SEQUENCE [LARGE SCALE GENOMIC DNA]</scope>
    <source>
        <strain evidence="2 3">ATCC 23612</strain>
    </source>
</reference>
<evidence type="ECO:0000313" key="3">
    <source>
        <dbReference type="Proteomes" id="UP000553209"/>
    </source>
</evidence>
<dbReference type="Proteomes" id="UP000553209">
    <property type="component" value="Unassembled WGS sequence"/>
</dbReference>
<sequence length="196" mass="19599">MGPLVRVAVIGAGTVVLSAVAVGGGLWLSGDDPGVPESGDAHAAAPGCAVVSDALVTGLVPGAVLESSEQGPLADGDSTMCSWSSAGPADGPQGVLRLDLSARFTDTTGEEPVTGAQRARDAYTALVPARGETVELATGEGRVWRGQVPGTAELAFPTDNLLVRVSYAGTSGTEPVGFGEARDLAVEFAVRLGEAL</sequence>
<keyword evidence="1" id="KW-1133">Transmembrane helix</keyword>